<feature type="repeat" description="WD" evidence="3">
    <location>
        <begin position="207"/>
        <end position="247"/>
    </location>
</feature>
<evidence type="ECO:0000256" key="3">
    <source>
        <dbReference type="PROSITE-ProRule" id="PRU00221"/>
    </source>
</evidence>
<feature type="repeat" description="WD" evidence="3">
    <location>
        <begin position="378"/>
        <end position="412"/>
    </location>
</feature>
<feature type="repeat" description="WD" evidence="3">
    <location>
        <begin position="290"/>
        <end position="331"/>
    </location>
</feature>
<evidence type="ECO:0000313" key="6">
    <source>
        <dbReference type="Proteomes" id="UP001152885"/>
    </source>
</evidence>
<accession>A0A9W4TTE9</accession>
<evidence type="ECO:0000256" key="2">
    <source>
        <dbReference type="ARBA" id="ARBA00022737"/>
    </source>
</evidence>
<evidence type="ECO:0000256" key="1">
    <source>
        <dbReference type="ARBA" id="ARBA00022574"/>
    </source>
</evidence>
<dbReference type="SUPFAM" id="SSF158230">
    <property type="entry name" value="PRP4-like"/>
    <property type="match status" value="1"/>
</dbReference>
<dbReference type="InterPro" id="IPR019775">
    <property type="entry name" value="WD40_repeat_CS"/>
</dbReference>
<proteinExistence type="predicted"/>
<dbReference type="InterPro" id="IPR020472">
    <property type="entry name" value="WD40_PAC1"/>
</dbReference>
<dbReference type="GO" id="GO:0030621">
    <property type="term" value="F:U4 snRNA binding"/>
    <property type="evidence" value="ECO:0007669"/>
    <property type="project" value="TreeGrafter"/>
</dbReference>
<dbReference type="PROSITE" id="PS50082">
    <property type="entry name" value="WD_REPEATS_2"/>
    <property type="match status" value="5"/>
</dbReference>
<dbReference type="GO" id="GO:0017070">
    <property type="term" value="F:U6 snRNA binding"/>
    <property type="evidence" value="ECO:0007669"/>
    <property type="project" value="TreeGrafter"/>
</dbReference>
<gene>
    <name evidence="5" type="ORF">CANVERA_P0796</name>
</gene>
<dbReference type="GO" id="GO:0000398">
    <property type="term" value="P:mRNA splicing, via spliceosome"/>
    <property type="evidence" value="ECO:0007669"/>
    <property type="project" value="TreeGrafter"/>
</dbReference>
<feature type="domain" description="Pre-mRNA processing factor 4 (PRP4)-like" evidence="4">
    <location>
        <begin position="13"/>
        <end position="61"/>
    </location>
</feature>
<dbReference type="InterPro" id="IPR036285">
    <property type="entry name" value="PRP4-like_sf"/>
</dbReference>
<dbReference type="EMBL" id="CANTUO010000001">
    <property type="protein sequence ID" value="CAI5756280.1"/>
    <property type="molecule type" value="Genomic_DNA"/>
</dbReference>
<dbReference type="OrthoDB" id="540662at2759"/>
<dbReference type="SUPFAM" id="SSF50978">
    <property type="entry name" value="WD40 repeat-like"/>
    <property type="match status" value="1"/>
</dbReference>
<dbReference type="SMART" id="SM00500">
    <property type="entry name" value="SFM"/>
    <property type="match status" value="1"/>
</dbReference>
<dbReference type="AlphaFoldDB" id="A0A9W4TTE9"/>
<keyword evidence="2" id="KW-0677">Repeat</keyword>
<evidence type="ECO:0000313" key="5">
    <source>
        <dbReference type="EMBL" id="CAI5756280.1"/>
    </source>
</evidence>
<keyword evidence="1 3" id="KW-0853">WD repeat</keyword>
<dbReference type="InterPro" id="IPR015943">
    <property type="entry name" value="WD40/YVTN_repeat-like_dom_sf"/>
</dbReference>
<dbReference type="Gene3D" id="2.130.10.10">
    <property type="entry name" value="YVTN repeat-like/Quinoprotein amine dehydrogenase"/>
    <property type="match status" value="3"/>
</dbReference>
<dbReference type="PANTHER" id="PTHR19846:SF0">
    <property type="entry name" value="PRE-MRNA PROCESSING FACTOR 4"/>
    <property type="match status" value="1"/>
</dbReference>
<comment type="caution">
    <text evidence="5">The sequence shown here is derived from an EMBL/GenBank/DDBJ whole genome shotgun (WGS) entry which is preliminary data.</text>
</comment>
<feature type="repeat" description="WD" evidence="3">
    <location>
        <begin position="336"/>
        <end position="377"/>
    </location>
</feature>
<dbReference type="InterPro" id="IPR001680">
    <property type="entry name" value="WD40_rpt"/>
</dbReference>
<feature type="repeat" description="WD" evidence="3">
    <location>
        <begin position="248"/>
        <end position="289"/>
    </location>
</feature>
<name>A0A9W4TTE9_9ASCO</name>
<dbReference type="PROSITE" id="PS00678">
    <property type="entry name" value="WD_REPEATS_1"/>
    <property type="match status" value="2"/>
</dbReference>
<evidence type="ECO:0000259" key="4">
    <source>
        <dbReference type="SMART" id="SM00500"/>
    </source>
</evidence>
<dbReference type="PROSITE" id="PS50294">
    <property type="entry name" value="WD_REPEATS_REGION"/>
    <property type="match status" value="4"/>
</dbReference>
<dbReference type="InterPro" id="IPR014906">
    <property type="entry name" value="PRP4-like"/>
</dbReference>
<reference evidence="5" key="1">
    <citation type="submission" date="2022-12" db="EMBL/GenBank/DDBJ databases">
        <authorList>
            <person name="Brejova B."/>
        </authorList>
    </citation>
    <scope>NUCLEOTIDE SEQUENCE</scope>
</reference>
<dbReference type="InterPro" id="IPR036322">
    <property type="entry name" value="WD40_repeat_dom_sf"/>
</dbReference>
<protein>
    <recommendedName>
        <fullName evidence="4">Pre-mRNA processing factor 4 (PRP4)-like domain-containing protein</fullName>
    </recommendedName>
</protein>
<dbReference type="Pfam" id="PF00400">
    <property type="entry name" value="WD40"/>
    <property type="match status" value="6"/>
</dbReference>
<dbReference type="PANTHER" id="PTHR19846">
    <property type="entry name" value="WD40 REPEAT PROTEIN"/>
    <property type="match status" value="1"/>
</dbReference>
<dbReference type="Gene3D" id="4.10.280.110">
    <property type="entry name" value="Pre-mRNA processing factor 4 domain"/>
    <property type="match status" value="1"/>
</dbReference>
<dbReference type="GO" id="GO:0046540">
    <property type="term" value="C:U4/U6 x U5 tri-snRNP complex"/>
    <property type="evidence" value="ECO:0007669"/>
    <property type="project" value="TreeGrafter"/>
</dbReference>
<dbReference type="CDD" id="cd00200">
    <property type="entry name" value="WD40"/>
    <property type="match status" value="1"/>
</dbReference>
<dbReference type="PRINTS" id="PR00320">
    <property type="entry name" value="GPROTEINBRPT"/>
</dbReference>
<dbReference type="SMART" id="SM00320">
    <property type="entry name" value="WD40"/>
    <property type="match status" value="7"/>
</dbReference>
<keyword evidence="6" id="KW-1185">Reference proteome</keyword>
<dbReference type="Proteomes" id="UP001152885">
    <property type="component" value="Unassembled WGS sequence"/>
</dbReference>
<organism evidence="5 6">
    <name type="scientific">Candida verbasci</name>
    <dbReference type="NCBI Taxonomy" id="1227364"/>
    <lineage>
        <taxon>Eukaryota</taxon>
        <taxon>Fungi</taxon>
        <taxon>Dikarya</taxon>
        <taxon>Ascomycota</taxon>
        <taxon>Saccharomycotina</taxon>
        <taxon>Pichiomycetes</taxon>
        <taxon>Debaryomycetaceae</taxon>
        <taxon>Candida/Lodderomyces clade</taxon>
        <taxon>Candida</taxon>
    </lineage>
</organism>
<sequence>MNFDEIPIINDIETDDDVREKLKELNQPIVLPNETNEDRKQRLINLLQDEEDEDMESDEEEEEFYTPGTPELQDIRLKILKYSLQKSNERLNNTKKLVKTFDNISYLKHRRAIIEHYKKFELYGSQTIPGNTRALGSVTFNPKCDSIAVGSWDGSISILDASTLEIKQSHRNFHTEKVTLDFGDILVSGGNEGTIILWNDSKPTPIKQAHSNRITSLKLHHLNYLLSTSFDQTWKFWDLTKQTEVCQQEGHSKEIFTSSLHPDGSIFTTSGLDGIIKIWDLRSGRLLTNLIGHSKPVYSLDWSNNGNYLASGSGDCSIKIWDFRQLNRSNEEIYTIPAHTKLVSDLKFSNDGNTLISSSYDECINIWSVNNWIKIKSLKGHNDKVMNIDINNEESSIISSGWERTIKLWKIE</sequence>